<sequence length="323" mass="36209">MKNALLCIFGSLILITGFFGLYIYFSNTGKCNSNRYDFCQGNESLRVVTTTTMLTDLVNILGKNILIVDGLMGPGVDPHLYQATESDVKKLQEADVIFYNGLHLEGKMSDLFEEMSKLNIPTYAVTNAIDTSKLLTPEEGLEKNYDPHIWSDVRLWKEVVEFVKEKLMALDPENAEIYADNADSYLKELDELQEYIEKKLLEVPKEKRILITAHDAFAYFGNAYDFTVIGLQGISTETEAGILDVKNLAEFILQHKVPAIFVETSVQTRHIEALQEAVLSRGFNVKIGGKLFSDSLGDPDEAEGTYTGMIKHNVDTIVDALKQ</sequence>
<dbReference type="AlphaFoldDB" id="A0A2K9EAT2"/>
<accession>A0A2K9EAT2</accession>
<protein>
    <submittedName>
        <fullName evidence="6">Periplasmic zinc-binding protein TroA</fullName>
    </submittedName>
</protein>
<organism evidence="6 7">
    <name type="scientific">Acetivibrio saccincola</name>
    <dbReference type="NCBI Taxonomy" id="1677857"/>
    <lineage>
        <taxon>Bacteria</taxon>
        <taxon>Bacillati</taxon>
        <taxon>Bacillota</taxon>
        <taxon>Clostridia</taxon>
        <taxon>Eubacteriales</taxon>
        <taxon>Oscillospiraceae</taxon>
        <taxon>Acetivibrio</taxon>
    </lineage>
</organism>
<dbReference type="Gene3D" id="3.40.50.1980">
    <property type="entry name" value="Nitrogenase molybdenum iron protein domain"/>
    <property type="match status" value="2"/>
</dbReference>
<evidence type="ECO:0000256" key="2">
    <source>
        <dbReference type="ARBA" id="ARBA00022448"/>
    </source>
</evidence>
<dbReference type="PANTHER" id="PTHR42953">
    <property type="entry name" value="HIGH-AFFINITY ZINC UPTAKE SYSTEM PROTEIN ZNUA-RELATED"/>
    <property type="match status" value="1"/>
</dbReference>
<keyword evidence="4" id="KW-0732">Signal</keyword>
<dbReference type="SUPFAM" id="SSF53807">
    <property type="entry name" value="Helical backbone' metal receptor"/>
    <property type="match status" value="1"/>
</dbReference>
<dbReference type="GO" id="GO:0007155">
    <property type="term" value="P:cell adhesion"/>
    <property type="evidence" value="ECO:0007669"/>
    <property type="project" value="InterPro"/>
</dbReference>
<dbReference type="KEGG" id="hsc:HVS_01660"/>
<dbReference type="GO" id="GO:0030001">
    <property type="term" value="P:metal ion transport"/>
    <property type="evidence" value="ECO:0007669"/>
    <property type="project" value="InterPro"/>
</dbReference>
<dbReference type="InterPro" id="IPR050492">
    <property type="entry name" value="Bact_metal-bind_prot9"/>
</dbReference>
<evidence type="ECO:0000256" key="5">
    <source>
        <dbReference type="RuleBase" id="RU003512"/>
    </source>
</evidence>
<dbReference type="InterPro" id="IPR006129">
    <property type="entry name" value="AdhesinB"/>
</dbReference>
<dbReference type="InterPro" id="IPR006127">
    <property type="entry name" value="ZnuA-like"/>
</dbReference>
<evidence type="ECO:0000256" key="1">
    <source>
        <dbReference type="ARBA" id="ARBA00004196"/>
    </source>
</evidence>
<dbReference type="GO" id="GO:0030313">
    <property type="term" value="C:cell envelope"/>
    <property type="evidence" value="ECO:0007669"/>
    <property type="project" value="UniProtKB-SubCell"/>
</dbReference>
<dbReference type="GO" id="GO:0046872">
    <property type="term" value="F:metal ion binding"/>
    <property type="evidence" value="ECO:0007669"/>
    <property type="project" value="UniProtKB-KW"/>
</dbReference>
<dbReference type="PANTHER" id="PTHR42953:SF1">
    <property type="entry name" value="METAL-BINDING PROTEIN HI_0362-RELATED"/>
    <property type="match status" value="1"/>
</dbReference>
<dbReference type="PRINTS" id="PR00691">
    <property type="entry name" value="ADHESINB"/>
</dbReference>
<evidence type="ECO:0000313" key="6">
    <source>
        <dbReference type="EMBL" id="AUG56295.1"/>
    </source>
</evidence>
<dbReference type="InterPro" id="IPR006128">
    <property type="entry name" value="Lipoprotein_PsaA-like"/>
</dbReference>
<keyword evidence="2 5" id="KW-0813">Transport</keyword>
<comment type="similarity">
    <text evidence="5">Belongs to the bacterial solute-binding protein 9 family.</text>
</comment>
<gene>
    <name evidence="6" type="primary">troA</name>
    <name evidence="6" type="ORF">HVS_01660</name>
</gene>
<name>A0A2K9EAT2_9FIRM</name>
<evidence type="ECO:0000256" key="4">
    <source>
        <dbReference type="ARBA" id="ARBA00022729"/>
    </source>
</evidence>
<dbReference type="RefSeq" id="WP_101298714.1">
    <property type="nucleotide sequence ID" value="NZ_CP025197.1"/>
</dbReference>
<keyword evidence="3" id="KW-0479">Metal-binding</keyword>
<reference evidence="6 7" key="1">
    <citation type="submission" date="2017-12" db="EMBL/GenBank/DDBJ databases">
        <title>Complete genome sequence of Herbivorax saccincola GGR1, a novel Cellulosome-producing hydrolytic bacterium in a thermophilic biogas plant, established by Illumina and Nanopore MinION sequencing.</title>
        <authorList>
            <person name="Pechtl A."/>
            <person name="Ruckert C."/>
            <person name="Koeck D.E."/>
            <person name="Maus I."/>
            <person name="Winkler A."/>
            <person name="Kalinowski J."/>
            <person name="Puhler A."/>
            <person name="Schwarz W.W."/>
            <person name="Zverlov V.V."/>
            <person name="Schluter A."/>
            <person name="Liebl W."/>
        </authorList>
    </citation>
    <scope>NUCLEOTIDE SEQUENCE [LARGE SCALE GENOMIC DNA]</scope>
    <source>
        <strain evidence="7">SR1</strain>
    </source>
</reference>
<proteinExistence type="inferred from homology"/>
<dbReference type="Proteomes" id="UP000233534">
    <property type="component" value="Chromosome"/>
</dbReference>
<keyword evidence="7" id="KW-1185">Reference proteome</keyword>
<dbReference type="PRINTS" id="PR00690">
    <property type="entry name" value="ADHESNFAMILY"/>
</dbReference>
<comment type="subcellular location">
    <subcellularLocation>
        <location evidence="1">Cell envelope</location>
    </subcellularLocation>
</comment>
<evidence type="ECO:0000313" key="7">
    <source>
        <dbReference type="Proteomes" id="UP000233534"/>
    </source>
</evidence>
<dbReference type="Pfam" id="PF01297">
    <property type="entry name" value="ZnuA"/>
    <property type="match status" value="1"/>
</dbReference>
<dbReference type="EMBL" id="CP025197">
    <property type="protein sequence ID" value="AUG56295.1"/>
    <property type="molecule type" value="Genomic_DNA"/>
</dbReference>
<evidence type="ECO:0000256" key="3">
    <source>
        <dbReference type="ARBA" id="ARBA00022723"/>
    </source>
</evidence>